<dbReference type="SUPFAM" id="SSF55021">
    <property type="entry name" value="ACT-like"/>
    <property type="match status" value="1"/>
</dbReference>
<accession>A0A173THS3</accession>
<dbReference type="Pfam" id="PF20463">
    <property type="entry name" value="PDH_C"/>
    <property type="match status" value="1"/>
</dbReference>
<dbReference type="Gene3D" id="3.40.50.720">
    <property type="entry name" value="NAD(P)-binding Rossmann-like Domain"/>
    <property type="match status" value="1"/>
</dbReference>
<dbReference type="EMBL" id="QRNJ01000040">
    <property type="protein sequence ID" value="RHK37930.1"/>
    <property type="molecule type" value="Genomic_DNA"/>
</dbReference>
<dbReference type="InterPro" id="IPR036291">
    <property type="entry name" value="NAD(P)-bd_dom_sf"/>
</dbReference>
<dbReference type="FunFam" id="3.40.50.720:FF:000208">
    <property type="entry name" value="Prephenate dehydrogenase"/>
    <property type="match status" value="1"/>
</dbReference>
<keyword evidence="3" id="KW-0028">Amino-acid biosynthesis</keyword>
<dbReference type="SUPFAM" id="SSF51735">
    <property type="entry name" value="NAD(P)-binding Rossmann-fold domains"/>
    <property type="match status" value="1"/>
</dbReference>
<sequence>MNANHMTIGFIGLGLIGGSIAKTIRRIHPDSIIYGFDTDIDSLKMAKEDGTLTQYFETLDSTFSSCDIIFLCAPVSNNIEYLKELKGIISESCLLTDVGSVKEPIQSAIKELGMESNFIGGHPMVGSEKSGYAHANDHLLENAYYFLTPSERTLFQLTTKFSSFIQGLGALAVSLKPEEHDFITAAISHVPHIVAAELVHLVRRADRNNGMLKQLAAGGFKDITRIASSSPVMWEQICENNSSNIKTLLTSMIHDLQEVIDQLDKENGAYVNEYFKEAGDYRNSVPDHSIGLFDKVHKLYVHIPDQPGTIATVASLLAFNNISLKNIGIIYNREFEEGVLEIVLYDEESCQKGAQVLEERNYIVHIR</sequence>
<dbReference type="PANTHER" id="PTHR21363:SF0">
    <property type="entry name" value="PREPHENATE DEHYDROGENASE [NADP(+)]"/>
    <property type="match status" value="1"/>
</dbReference>
<evidence type="ECO:0000256" key="4">
    <source>
        <dbReference type="ARBA" id="ARBA00029440"/>
    </source>
</evidence>
<comment type="pathway">
    <text evidence="4">Amino-acid biosynthesis.</text>
</comment>
<evidence type="ECO:0000256" key="1">
    <source>
        <dbReference type="ARBA" id="ARBA00007964"/>
    </source>
</evidence>
<dbReference type="AlphaFoldDB" id="A0A173THS3"/>
<dbReference type="GO" id="GO:0070403">
    <property type="term" value="F:NAD+ binding"/>
    <property type="evidence" value="ECO:0007669"/>
    <property type="project" value="InterPro"/>
</dbReference>
<dbReference type="InterPro" id="IPR045865">
    <property type="entry name" value="ACT-like_dom_sf"/>
</dbReference>
<reference evidence="10 11" key="2">
    <citation type="submission" date="2018-08" db="EMBL/GenBank/DDBJ databases">
        <title>A genome reference for cultivated species of the human gut microbiota.</title>
        <authorList>
            <person name="Zou Y."/>
            <person name="Xue W."/>
            <person name="Luo G."/>
        </authorList>
    </citation>
    <scope>NUCLEOTIDE SEQUENCE [LARGE SCALE GENOMIC DNA]</scope>
    <source>
        <strain evidence="8 11">AF45-14BH</strain>
        <strain evidence="7 10">TM10-1AC</strain>
    </source>
</reference>
<evidence type="ECO:0000313" key="9">
    <source>
        <dbReference type="Proteomes" id="UP000095390"/>
    </source>
</evidence>
<dbReference type="InterPro" id="IPR008927">
    <property type="entry name" value="6-PGluconate_DH-like_C_sf"/>
</dbReference>
<dbReference type="GO" id="GO:0008977">
    <property type="term" value="F:prephenate dehydrogenase (NAD+) activity"/>
    <property type="evidence" value="ECO:0007669"/>
    <property type="project" value="InterPro"/>
</dbReference>
<feature type="domain" description="Prephenate/arogenate dehydrogenase" evidence="5">
    <location>
        <begin position="6"/>
        <end position="293"/>
    </location>
</feature>
<dbReference type="Proteomes" id="UP000262524">
    <property type="component" value="Unassembled WGS sequence"/>
</dbReference>
<dbReference type="GO" id="GO:0047794">
    <property type="term" value="F:cyclohexadienyl dehydrogenase activity"/>
    <property type="evidence" value="ECO:0007669"/>
    <property type="project" value="UniProtKB-EC"/>
</dbReference>
<dbReference type="Proteomes" id="UP000095390">
    <property type="component" value="Unassembled WGS sequence"/>
</dbReference>
<reference evidence="6 9" key="1">
    <citation type="submission" date="2015-09" db="EMBL/GenBank/DDBJ databases">
        <authorList>
            <consortium name="Pathogen Informatics"/>
        </authorList>
    </citation>
    <scope>NUCLEOTIDE SEQUENCE [LARGE SCALE GENOMIC DNA]</scope>
    <source>
        <strain evidence="6 9">2789STDY5834966</strain>
    </source>
</reference>
<dbReference type="InterPro" id="IPR003099">
    <property type="entry name" value="Prephen_DH"/>
</dbReference>
<name>A0A173THS3_9FIRM</name>
<dbReference type="EC" id="1.3.1.43" evidence="6"/>
<dbReference type="EMBL" id="CYYC01000018">
    <property type="protein sequence ID" value="CUN01445.1"/>
    <property type="molecule type" value="Genomic_DNA"/>
</dbReference>
<dbReference type="Gene3D" id="1.10.3660.10">
    <property type="entry name" value="6-phosphogluconate dehydrogenase C-terminal like domain"/>
    <property type="match status" value="1"/>
</dbReference>
<gene>
    <name evidence="6" type="primary">tyrC</name>
    <name evidence="8" type="ORF">DW068_10515</name>
    <name evidence="7" type="ORF">DXD91_01225</name>
    <name evidence="6" type="ORF">ERS852578_01646</name>
</gene>
<dbReference type="Proteomes" id="UP000283497">
    <property type="component" value="Unassembled WGS sequence"/>
</dbReference>
<keyword evidence="2 6" id="KW-0560">Oxidoreductase</keyword>
<dbReference type="SUPFAM" id="SSF48179">
    <property type="entry name" value="6-phosphogluconate dehydrogenase C-terminal domain-like"/>
    <property type="match status" value="1"/>
</dbReference>
<evidence type="ECO:0000256" key="2">
    <source>
        <dbReference type="ARBA" id="ARBA00023002"/>
    </source>
</evidence>
<dbReference type="InterPro" id="IPR046826">
    <property type="entry name" value="PDH_N"/>
</dbReference>
<dbReference type="EMBL" id="QSOE01000004">
    <property type="protein sequence ID" value="RGI92147.1"/>
    <property type="molecule type" value="Genomic_DNA"/>
</dbReference>
<dbReference type="GO" id="GO:0006571">
    <property type="term" value="P:tyrosine biosynthetic process"/>
    <property type="evidence" value="ECO:0007669"/>
    <property type="project" value="InterPro"/>
</dbReference>
<comment type="similarity">
    <text evidence="1">Belongs to the prephenate/arogenate dehydrogenase family.</text>
</comment>
<evidence type="ECO:0000313" key="7">
    <source>
        <dbReference type="EMBL" id="RGI92147.1"/>
    </source>
</evidence>
<keyword evidence="3" id="KW-0057">Aromatic amino acid biosynthesis</keyword>
<evidence type="ECO:0000313" key="8">
    <source>
        <dbReference type="EMBL" id="RHK37930.1"/>
    </source>
</evidence>
<dbReference type="OrthoDB" id="9802008at2"/>
<dbReference type="RefSeq" id="WP_055182915.1">
    <property type="nucleotide sequence ID" value="NZ_CALLAX010000100.1"/>
</dbReference>
<evidence type="ECO:0000313" key="6">
    <source>
        <dbReference type="EMBL" id="CUN01445.1"/>
    </source>
</evidence>
<dbReference type="InterPro" id="IPR046825">
    <property type="entry name" value="PDH_C"/>
</dbReference>
<evidence type="ECO:0000256" key="3">
    <source>
        <dbReference type="ARBA" id="ARBA00023141"/>
    </source>
</evidence>
<protein>
    <submittedName>
        <fullName evidence="6">Arogenate dehydrogenase</fullName>
        <ecNumber evidence="6">1.3.1.43</ecNumber>
    </submittedName>
    <submittedName>
        <fullName evidence="7">Prephenate dehydrogenase</fullName>
    </submittedName>
</protein>
<dbReference type="Pfam" id="PF02153">
    <property type="entry name" value="PDH_N"/>
    <property type="match status" value="1"/>
</dbReference>
<dbReference type="GO" id="GO:0004665">
    <property type="term" value="F:prephenate dehydrogenase (NADP+) activity"/>
    <property type="evidence" value="ECO:0007669"/>
    <property type="project" value="InterPro"/>
</dbReference>
<evidence type="ECO:0000313" key="11">
    <source>
        <dbReference type="Proteomes" id="UP000283497"/>
    </source>
</evidence>
<dbReference type="InterPro" id="IPR050812">
    <property type="entry name" value="Preph/Arog_dehydrog"/>
</dbReference>
<dbReference type="PROSITE" id="PS51176">
    <property type="entry name" value="PDH_ADH"/>
    <property type="match status" value="1"/>
</dbReference>
<proteinExistence type="inferred from homology"/>
<organism evidence="6 9">
    <name type="scientific">Anaerobutyricum hallii</name>
    <dbReference type="NCBI Taxonomy" id="39488"/>
    <lineage>
        <taxon>Bacteria</taxon>
        <taxon>Bacillati</taxon>
        <taxon>Bacillota</taxon>
        <taxon>Clostridia</taxon>
        <taxon>Lachnospirales</taxon>
        <taxon>Lachnospiraceae</taxon>
        <taxon>Anaerobutyricum</taxon>
    </lineage>
</organism>
<dbReference type="PANTHER" id="PTHR21363">
    <property type="entry name" value="PREPHENATE DEHYDROGENASE"/>
    <property type="match status" value="1"/>
</dbReference>
<evidence type="ECO:0000313" key="10">
    <source>
        <dbReference type="Proteomes" id="UP000262524"/>
    </source>
</evidence>
<evidence type="ECO:0000259" key="5">
    <source>
        <dbReference type="PROSITE" id="PS51176"/>
    </source>
</evidence>